<dbReference type="AlphaFoldDB" id="A0A9X2CYE8"/>
<keyword evidence="1" id="KW-0732">Signal</keyword>
<feature type="signal peptide" evidence="1">
    <location>
        <begin position="1"/>
        <end position="19"/>
    </location>
</feature>
<reference evidence="2" key="1">
    <citation type="submission" date="2021-11" db="EMBL/GenBank/DDBJ databases">
        <title>Legionella maioricencis sp. nov., a new species isolated from hot water samples in Mallorca.</title>
        <authorList>
            <person name="Crespi S."/>
            <person name="Drasar V."/>
            <person name="Salva-Serra F."/>
            <person name="Jaen-Luchoro D."/>
            <person name="Pineiro-Iglesias B."/>
            <person name="Aliaga F."/>
            <person name="Fernandez-Juarez V."/>
            <person name="Coll G."/>
            <person name="Moore E.R.B."/>
            <person name="Bennasar-Figueras A."/>
        </authorList>
    </citation>
    <scope>NUCLEOTIDE SEQUENCE</scope>
    <source>
        <strain evidence="2">HCPI-6</strain>
    </source>
</reference>
<keyword evidence="3" id="KW-1185">Reference proteome</keyword>
<comment type="caution">
    <text evidence="2">The sequence shown here is derived from an EMBL/GenBank/DDBJ whole genome shotgun (WGS) entry which is preliminary data.</text>
</comment>
<dbReference type="SUPFAM" id="SSF103515">
    <property type="entry name" value="Autotransporter"/>
    <property type="match status" value="1"/>
</dbReference>
<feature type="chain" id="PRO_5040958897" description="Outer membrane protein" evidence="1">
    <location>
        <begin position="20"/>
        <end position="326"/>
    </location>
</feature>
<name>A0A9X2CYE8_9GAMM</name>
<evidence type="ECO:0000313" key="3">
    <source>
        <dbReference type="Proteomes" id="UP001139721"/>
    </source>
</evidence>
<protein>
    <recommendedName>
        <fullName evidence="4">Outer membrane protein</fullName>
    </recommendedName>
</protein>
<dbReference type="Proteomes" id="UP001139721">
    <property type="component" value="Unassembled WGS sequence"/>
</dbReference>
<dbReference type="RefSeq" id="WP_250420543.1">
    <property type="nucleotide sequence ID" value="NZ_JAJKBJ010000002.1"/>
</dbReference>
<evidence type="ECO:0000313" key="2">
    <source>
        <dbReference type="EMBL" id="MCL9683066.1"/>
    </source>
</evidence>
<accession>A0A9X2CYE8</accession>
<proteinExistence type="predicted"/>
<organism evidence="2 3">
    <name type="scientific">Legionella maioricensis</name>
    <dbReference type="NCBI Taxonomy" id="2896528"/>
    <lineage>
        <taxon>Bacteria</taxon>
        <taxon>Pseudomonadati</taxon>
        <taxon>Pseudomonadota</taxon>
        <taxon>Gammaproteobacteria</taxon>
        <taxon>Legionellales</taxon>
        <taxon>Legionellaceae</taxon>
        <taxon>Legionella</taxon>
    </lineage>
</organism>
<evidence type="ECO:0000256" key="1">
    <source>
        <dbReference type="SAM" id="SignalP"/>
    </source>
</evidence>
<dbReference type="InterPro" id="IPR036709">
    <property type="entry name" value="Autotransporte_beta_dom_sf"/>
</dbReference>
<dbReference type="EMBL" id="JAJKBJ010000002">
    <property type="protein sequence ID" value="MCL9683066.1"/>
    <property type="molecule type" value="Genomic_DNA"/>
</dbReference>
<gene>
    <name evidence="2" type="ORF">LOX96_03070</name>
</gene>
<evidence type="ECO:0008006" key="4">
    <source>
        <dbReference type="Google" id="ProtNLM"/>
    </source>
</evidence>
<sequence>MRTNVFFSLLLLLSTAVSAQNQSLAIKDKMKSEQEMEQLIQQYLQPKAIVNSFYDDFKFSSSQGAFFNQYSGHTNFISVGGDNFKTRNFYWGLNFYNITTNTNALSRMTSVLNQTTQSLQDNGVYVHVMKQVFFPVFIDVFASFGRDNYHLINTLNGDTANPLSGFANYNGNDSTIGARTFFGQSYKAFYLQGDLTYFYSNFRQQNYTVIYSNQNVFVPSLKTRIGTTMEYARLYYQVNDRVSPFISGGFIQIVSRDFSRPISAANIGALSATPEILLGRYGYGYGIGIDYHYKQLRITPSYAHSVRGSTYADNFVGINFQLSGMV</sequence>